<evidence type="ECO:0000313" key="2">
    <source>
        <dbReference type="Proteomes" id="UP000274504"/>
    </source>
</evidence>
<organism evidence="3">
    <name type="scientific">Hymenolepis diminuta</name>
    <name type="common">Rat tapeworm</name>
    <dbReference type="NCBI Taxonomy" id="6216"/>
    <lineage>
        <taxon>Eukaryota</taxon>
        <taxon>Metazoa</taxon>
        <taxon>Spiralia</taxon>
        <taxon>Lophotrochozoa</taxon>
        <taxon>Platyhelminthes</taxon>
        <taxon>Cestoda</taxon>
        <taxon>Eucestoda</taxon>
        <taxon>Cyclophyllidea</taxon>
        <taxon>Hymenolepididae</taxon>
        <taxon>Hymenolepis</taxon>
    </lineage>
</organism>
<reference evidence="1 2" key="2">
    <citation type="submission" date="2018-11" db="EMBL/GenBank/DDBJ databases">
        <authorList>
            <consortium name="Pathogen Informatics"/>
        </authorList>
    </citation>
    <scope>NUCLEOTIDE SEQUENCE [LARGE SCALE GENOMIC DNA]</scope>
</reference>
<evidence type="ECO:0000313" key="3">
    <source>
        <dbReference type="WBParaSite" id="HDID_0000675201-mRNA-1"/>
    </source>
</evidence>
<sequence length="186" mass="19676">MRQNSLVNEYRSQYAFNPLLFYSLSVHPRHQTKVSGSYSIYRVEFFVFPCHVNPKIISATAGRLKAVGSAIGNAVVGGAKAVVSGAKAVGSAIKNAVVGGAKAVVSGAKAVGRGLKAVGSAIKNAVVNEAKAVGRGVKAVGSAIKKAVVNEAKATYGFFKKLFKRNHDDLDFEKNYKYVPPEECQG</sequence>
<dbReference type="AlphaFoldDB" id="A0A0R3SP87"/>
<dbReference type="Proteomes" id="UP000274504">
    <property type="component" value="Unassembled WGS sequence"/>
</dbReference>
<proteinExistence type="predicted"/>
<dbReference type="WBParaSite" id="HDID_0000675201-mRNA-1">
    <property type="protein sequence ID" value="HDID_0000675201-mRNA-1"/>
    <property type="gene ID" value="HDID_0000675201"/>
</dbReference>
<dbReference type="EMBL" id="UYSG01007330">
    <property type="protein sequence ID" value="VDL59067.1"/>
    <property type="molecule type" value="Genomic_DNA"/>
</dbReference>
<gene>
    <name evidence="1" type="ORF">HDID_LOCUS6749</name>
</gene>
<evidence type="ECO:0000313" key="1">
    <source>
        <dbReference type="EMBL" id="VDL59067.1"/>
    </source>
</evidence>
<name>A0A0R3SP87_HYMDI</name>
<accession>A0A0R3SP87</accession>
<reference evidence="3" key="1">
    <citation type="submission" date="2017-02" db="UniProtKB">
        <authorList>
            <consortium name="WormBaseParasite"/>
        </authorList>
    </citation>
    <scope>IDENTIFICATION</scope>
</reference>
<protein>
    <submittedName>
        <fullName evidence="3">Senescence domain-containing protein</fullName>
    </submittedName>
</protein>